<dbReference type="OrthoDB" id="8704117at2"/>
<gene>
    <name evidence="2" type="ORF">FJQ89_17325</name>
</gene>
<name>A0A4Y6RI59_9BURK</name>
<feature type="signal peptide" evidence="1">
    <location>
        <begin position="1"/>
        <end position="20"/>
    </location>
</feature>
<dbReference type="KEGG" id="jas:FJQ89_17325"/>
<protein>
    <recommendedName>
        <fullName evidence="4">SH3 domain-containing protein</fullName>
    </recommendedName>
</protein>
<keyword evidence="3" id="KW-1185">Reference proteome</keyword>
<keyword evidence="1" id="KW-0732">Signal</keyword>
<evidence type="ECO:0008006" key="4">
    <source>
        <dbReference type="Google" id="ProtNLM"/>
    </source>
</evidence>
<accession>A0A4Y6RI59</accession>
<dbReference type="RefSeq" id="WP_141171067.1">
    <property type="nucleotide sequence ID" value="NZ_CP041185.1"/>
</dbReference>
<dbReference type="Proteomes" id="UP000316665">
    <property type="component" value="Chromosome"/>
</dbReference>
<reference evidence="2 3" key="1">
    <citation type="submission" date="2019-06" db="EMBL/GenBank/DDBJ databases">
        <title>Complete genome sequence of Janthinobacterium sp. SNU WT3 isolated from diseased rainbow trout.</title>
        <authorList>
            <person name="Oh W.T."/>
            <person name="Park S.C."/>
        </authorList>
    </citation>
    <scope>NUCLEOTIDE SEQUENCE [LARGE SCALE GENOMIC DNA]</scope>
    <source>
        <strain evidence="2 3">SNU WT3</strain>
    </source>
</reference>
<evidence type="ECO:0000313" key="2">
    <source>
        <dbReference type="EMBL" id="QDG71975.1"/>
    </source>
</evidence>
<feature type="chain" id="PRO_5021452418" description="SH3 domain-containing protein" evidence="1">
    <location>
        <begin position="21"/>
        <end position="101"/>
    </location>
</feature>
<dbReference type="EMBL" id="CP041185">
    <property type="protein sequence ID" value="QDG71975.1"/>
    <property type="molecule type" value="Genomic_DNA"/>
</dbReference>
<evidence type="ECO:0000256" key="1">
    <source>
        <dbReference type="SAM" id="SignalP"/>
    </source>
</evidence>
<proteinExistence type="predicted"/>
<dbReference type="AlphaFoldDB" id="A0A4Y6RI59"/>
<evidence type="ECO:0000313" key="3">
    <source>
        <dbReference type="Proteomes" id="UP000316665"/>
    </source>
</evidence>
<sequence length="101" mass="10728">MQQANFIAIVLALSCSLAGAQTPERMAKLTASNVLWKEATIEGNAMHACQPLKGDTVAILDIKNDPPGSTAEALAHVRVMSGHCRGQMGWIGMARLEALAR</sequence>
<organism evidence="2 3">
    <name type="scientific">Janthinobacterium tructae</name>
    <dbReference type="NCBI Taxonomy" id="2590869"/>
    <lineage>
        <taxon>Bacteria</taxon>
        <taxon>Pseudomonadati</taxon>
        <taxon>Pseudomonadota</taxon>
        <taxon>Betaproteobacteria</taxon>
        <taxon>Burkholderiales</taxon>
        <taxon>Oxalobacteraceae</taxon>
        <taxon>Janthinobacterium</taxon>
    </lineage>
</organism>